<feature type="region of interest" description="Disordered" evidence="1">
    <location>
        <begin position="60"/>
        <end position="85"/>
    </location>
</feature>
<feature type="compositionally biased region" description="Basic and acidic residues" evidence="1">
    <location>
        <begin position="129"/>
        <end position="147"/>
    </location>
</feature>
<sequence>MALSTRVKDGDYIKKADLKEGDLDGYEHYKTKPVSVTADGKETEEELVIYRNKDGGLKQILTSSSKPKRHHGHGHGHSHDDYYETRTTRTISKTYETGEQKAIFNINLAYKPNVTITPEARPHRRHHGERRERHPSRDREASKDRTARHERRRKEKALREEERQGTKKGSDRPNSDSKKLPAGGTSDYDSESDGPAIEPAAKASSVKEGGSIKPSSIRTPSIQEPGKNGATREPSLRTATLIKEGSVRNGSVKNGYDNGGGPMREGSVVKNGSVRKDSSVIEGEYSREPLLRGSPQPSILSQESIRKSNREPSLRGSQQSSRNSNRDPDQIPPRAQSPLVPPIGKSRPRGSLLSNRPDSLRSGKQNANPSLSSLSNNLSAMRLSGNNASAVSLNTTTTASTPSANGQEVDKEASSQNNFVGNPSGSNYSERAERRRAERNAPYLKDDPQ</sequence>
<organism evidence="2 3">
    <name type="scientific">Sclerotinia borealis (strain F-4128)</name>
    <dbReference type="NCBI Taxonomy" id="1432307"/>
    <lineage>
        <taxon>Eukaryota</taxon>
        <taxon>Fungi</taxon>
        <taxon>Dikarya</taxon>
        <taxon>Ascomycota</taxon>
        <taxon>Pezizomycotina</taxon>
        <taxon>Leotiomycetes</taxon>
        <taxon>Helotiales</taxon>
        <taxon>Sclerotiniaceae</taxon>
        <taxon>Sclerotinia</taxon>
    </lineage>
</organism>
<dbReference type="EMBL" id="AYSA01000044">
    <property type="protein sequence ID" value="ESZ98357.1"/>
    <property type="molecule type" value="Genomic_DNA"/>
</dbReference>
<accession>W9CNL0</accession>
<evidence type="ECO:0000313" key="2">
    <source>
        <dbReference type="EMBL" id="ESZ98357.1"/>
    </source>
</evidence>
<feature type="compositionally biased region" description="Basic and acidic residues" evidence="1">
    <location>
        <begin position="304"/>
        <end position="313"/>
    </location>
</feature>
<comment type="caution">
    <text evidence="2">The sequence shown here is derived from an EMBL/GenBank/DDBJ whole genome shotgun (WGS) entry which is preliminary data.</text>
</comment>
<dbReference type="AlphaFoldDB" id="W9CNL0"/>
<feature type="region of interest" description="Disordered" evidence="1">
    <location>
        <begin position="114"/>
        <end position="449"/>
    </location>
</feature>
<name>W9CNL0_SCLBF</name>
<proteinExistence type="predicted"/>
<feature type="compositionally biased region" description="Basic residues" evidence="1">
    <location>
        <begin position="66"/>
        <end position="76"/>
    </location>
</feature>
<dbReference type="OrthoDB" id="3945976at2759"/>
<evidence type="ECO:0000313" key="3">
    <source>
        <dbReference type="Proteomes" id="UP000019487"/>
    </source>
</evidence>
<reference evidence="2 3" key="1">
    <citation type="journal article" date="2014" name="Genome Announc.">
        <title>Draft genome sequence of Sclerotinia borealis, a psychrophilic plant pathogenic fungus.</title>
        <authorList>
            <person name="Mardanov A.V."/>
            <person name="Beletsky A.V."/>
            <person name="Kadnikov V.V."/>
            <person name="Ignatov A.N."/>
            <person name="Ravin N.V."/>
        </authorList>
    </citation>
    <scope>NUCLEOTIDE SEQUENCE [LARGE SCALE GENOMIC DNA]</scope>
    <source>
        <strain evidence="3">F-4157</strain>
    </source>
</reference>
<keyword evidence="3" id="KW-1185">Reference proteome</keyword>
<evidence type="ECO:0000256" key="1">
    <source>
        <dbReference type="SAM" id="MobiDB-lite"/>
    </source>
</evidence>
<dbReference type="Proteomes" id="UP000019487">
    <property type="component" value="Unassembled WGS sequence"/>
</dbReference>
<feature type="compositionally biased region" description="Basic and acidic residues" evidence="1">
    <location>
        <begin position="157"/>
        <end position="179"/>
    </location>
</feature>
<feature type="compositionally biased region" description="Basic and acidic residues" evidence="1">
    <location>
        <begin position="274"/>
        <end position="290"/>
    </location>
</feature>
<feature type="compositionally biased region" description="Basic and acidic residues" evidence="1">
    <location>
        <begin position="430"/>
        <end position="449"/>
    </location>
</feature>
<feature type="compositionally biased region" description="Polar residues" evidence="1">
    <location>
        <begin position="213"/>
        <end position="222"/>
    </location>
</feature>
<protein>
    <submittedName>
        <fullName evidence="2">Uncharacterized protein</fullName>
    </submittedName>
</protein>
<feature type="compositionally biased region" description="Low complexity" evidence="1">
    <location>
        <begin position="366"/>
        <end position="405"/>
    </location>
</feature>
<feature type="compositionally biased region" description="Polar residues" evidence="1">
    <location>
        <begin position="414"/>
        <end position="429"/>
    </location>
</feature>
<gene>
    <name evidence="2" type="ORF">SBOR_1235</name>
</gene>
<dbReference type="HOGENOM" id="CLU_609969_0_0_1"/>
<feature type="compositionally biased region" description="Polar residues" evidence="1">
    <location>
        <begin position="352"/>
        <end position="365"/>
    </location>
</feature>